<organism evidence="2 3">
    <name type="scientific">Ideonella paludis</name>
    <dbReference type="NCBI Taxonomy" id="1233411"/>
    <lineage>
        <taxon>Bacteria</taxon>
        <taxon>Pseudomonadati</taxon>
        <taxon>Pseudomonadota</taxon>
        <taxon>Betaproteobacteria</taxon>
        <taxon>Burkholderiales</taxon>
        <taxon>Sphaerotilaceae</taxon>
        <taxon>Ideonella</taxon>
    </lineage>
</organism>
<dbReference type="PROSITE" id="PS51462">
    <property type="entry name" value="NUDIX"/>
    <property type="match status" value="1"/>
</dbReference>
<keyword evidence="3" id="KW-1185">Reference proteome</keyword>
<dbReference type="EMBL" id="JAGQDG010000009">
    <property type="protein sequence ID" value="MBQ0937580.1"/>
    <property type="molecule type" value="Genomic_DNA"/>
</dbReference>
<evidence type="ECO:0000313" key="3">
    <source>
        <dbReference type="Proteomes" id="UP000672097"/>
    </source>
</evidence>
<dbReference type="Proteomes" id="UP000672097">
    <property type="component" value="Unassembled WGS sequence"/>
</dbReference>
<sequence>MLQGPSAEVAIGSVAEAHLAALAAWPEWVQISADAVRLRLGDSHDAVSASWATLNAALRAQGLILAWRDEPYGVWDEHGVSHATIERAASRFWGTLTLGAHCNGYVADDHGRPTHIWVAKRALNKPTDPGMLDNLIGGGVPLGQSPWEALQREAFEEAGLAPDEIAQATPGSVIELHCDIPEGLQREHLHVFDLHLAQGRSPVNQDGEVAWHQCWPVADALAAAAQGQMTVDAALATLDFAVRWGLITPQDPAAEALKPLLQAQKPA</sequence>
<protein>
    <submittedName>
        <fullName evidence="2">DUF4743 domain-containing protein</fullName>
    </submittedName>
</protein>
<dbReference type="InterPro" id="IPR015797">
    <property type="entry name" value="NUDIX_hydrolase-like_dom_sf"/>
</dbReference>
<accession>A0ABS5E2D7</accession>
<dbReference type="SUPFAM" id="SSF55811">
    <property type="entry name" value="Nudix"/>
    <property type="match status" value="1"/>
</dbReference>
<dbReference type="Gene3D" id="3.90.79.10">
    <property type="entry name" value="Nucleoside Triphosphate Pyrophosphohydrolase"/>
    <property type="match status" value="1"/>
</dbReference>
<gene>
    <name evidence="2" type="ORF">KAK11_19805</name>
</gene>
<dbReference type="Pfam" id="PF00293">
    <property type="entry name" value="NUDIX"/>
    <property type="match status" value="1"/>
</dbReference>
<dbReference type="InterPro" id="IPR000086">
    <property type="entry name" value="NUDIX_hydrolase_dom"/>
</dbReference>
<proteinExistence type="predicted"/>
<name>A0ABS5E2D7_9BURK</name>
<dbReference type="CDD" id="cd03676">
    <property type="entry name" value="NUDIX_Tnr3_like"/>
    <property type="match status" value="1"/>
</dbReference>
<feature type="domain" description="Nudix hydrolase" evidence="1">
    <location>
        <begin position="97"/>
        <end position="237"/>
    </location>
</feature>
<evidence type="ECO:0000313" key="2">
    <source>
        <dbReference type="EMBL" id="MBQ0937580.1"/>
    </source>
</evidence>
<comment type="caution">
    <text evidence="2">The sequence shown here is derived from an EMBL/GenBank/DDBJ whole genome shotgun (WGS) entry which is preliminary data.</text>
</comment>
<evidence type="ECO:0000259" key="1">
    <source>
        <dbReference type="PROSITE" id="PS51462"/>
    </source>
</evidence>
<reference evidence="2 3" key="1">
    <citation type="submission" date="2021-04" db="EMBL/GenBank/DDBJ databases">
        <title>The genome sequence of type strain Ideonella paludis KCTC 32238.</title>
        <authorList>
            <person name="Liu Y."/>
        </authorList>
    </citation>
    <scope>NUCLEOTIDE SEQUENCE [LARGE SCALE GENOMIC DNA]</scope>
    <source>
        <strain evidence="2 3">KCTC 32238</strain>
    </source>
</reference>